<evidence type="ECO:0000313" key="2">
    <source>
        <dbReference type="Proteomes" id="UP000199555"/>
    </source>
</evidence>
<reference evidence="2" key="1">
    <citation type="submission" date="2016-10" db="EMBL/GenBank/DDBJ databases">
        <authorList>
            <person name="Varghese N."/>
            <person name="Submissions S."/>
        </authorList>
    </citation>
    <scope>NUCLEOTIDE SEQUENCE [LARGE SCALE GENOMIC DNA]</scope>
    <source>
        <strain evidence="2">CGMCC 1.7655</strain>
    </source>
</reference>
<dbReference type="EMBL" id="FNGE01000017">
    <property type="protein sequence ID" value="SDL67760.1"/>
    <property type="molecule type" value="Genomic_DNA"/>
</dbReference>
<gene>
    <name evidence="1" type="ORF">SAMN04487971_11749</name>
</gene>
<keyword evidence="2" id="KW-1185">Reference proteome</keyword>
<proteinExistence type="predicted"/>
<organism evidence="1 2">
    <name type="scientific">Paracoccus chinensis</name>
    <dbReference type="NCBI Taxonomy" id="525640"/>
    <lineage>
        <taxon>Bacteria</taxon>
        <taxon>Pseudomonadati</taxon>
        <taxon>Pseudomonadota</taxon>
        <taxon>Alphaproteobacteria</taxon>
        <taxon>Rhodobacterales</taxon>
        <taxon>Paracoccaceae</taxon>
        <taxon>Paracoccus</taxon>
    </lineage>
</organism>
<evidence type="ECO:0000313" key="1">
    <source>
        <dbReference type="EMBL" id="SDL67760.1"/>
    </source>
</evidence>
<sequence>MNLNGLFGPIGRMLTRRLMSWGMNKGIDLATRRTGGTTADGKPSPAAAKQAKAARQAVKRARQAARITRKLR</sequence>
<name>A0A1G9M0I4_9RHOB</name>
<accession>A0A1G9M0I4</accession>
<dbReference type="Proteomes" id="UP000199555">
    <property type="component" value="Unassembled WGS sequence"/>
</dbReference>
<dbReference type="RefSeq" id="WP_090757051.1">
    <property type="nucleotide sequence ID" value="NZ_FNGE01000017.1"/>
</dbReference>
<dbReference type="AlphaFoldDB" id="A0A1G9M0I4"/>
<protein>
    <submittedName>
        <fullName evidence="1">Uncharacterized protein</fullName>
    </submittedName>
</protein>
<dbReference type="STRING" id="525640.SAMN04487971_11749"/>